<dbReference type="Pfam" id="PF14300">
    <property type="entry name" value="DMP19"/>
    <property type="match status" value="1"/>
</dbReference>
<keyword evidence="3" id="KW-1185">Reference proteome</keyword>
<dbReference type="RefSeq" id="WP_090410101.1">
    <property type="nucleotide sequence ID" value="NZ_FNDQ01000023.1"/>
</dbReference>
<dbReference type="InterPro" id="IPR025402">
    <property type="entry name" value="DMP19_C"/>
</dbReference>
<organism evidence="2 3">
    <name type="scientific">Myroides phaeus</name>
    <dbReference type="NCBI Taxonomy" id="702745"/>
    <lineage>
        <taxon>Bacteria</taxon>
        <taxon>Pseudomonadati</taxon>
        <taxon>Bacteroidota</taxon>
        <taxon>Flavobacteriia</taxon>
        <taxon>Flavobacteriales</taxon>
        <taxon>Flavobacteriaceae</taxon>
        <taxon>Myroides</taxon>
    </lineage>
</organism>
<dbReference type="AlphaFoldDB" id="A0A1G8G6P8"/>
<sequence length="182" mass="20975">MKNLKIVVFDEALKSEEHYDIVYSNISVINLIRDEGGSIDEDIHHDALLSYYVDYYLDQYETGNFSQIVWNSGADYEFFDIVEEGLGKMGAKQHQAFLKKQVTLLKSLDYEVLEGFVEADYSATHQTSIALNNDEFFDIEEDVVELNANWLKGHVDLAALSIEDIYVYVENLLGKKIQREEE</sequence>
<evidence type="ECO:0000313" key="3">
    <source>
        <dbReference type="Proteomes" id="UP000243588"/>
    </source>
</evidence>
<dbReference type="STRING" id="702745.SAMN05421818_12320"/>
<reference evidence="3" key="1">
    <citation type="submission" date="2016-10" db="EMBL/GenBank/DDBJ databases">
        <authorList>
            <person name="Varghese N."/>
            <person name="Submissions S."/>
        </authorList>
    </citation>
    <scope>NUCLEOTIDE SEQUENCE [LARGE SCALE GENOMIC DNA]</scope>
    <source>
        <strain evidence="3">DSM 23313</strain>
    </source>
</reference>
<dbReference type="EMBL" id="FNDQ01000023">
    <property type="protein sequence ID" value="SDH90055.1"/>
    <property type="molecule type" value="Genomic_DNA"/>
</dbReference>
<evidence type="ECO:0000259" key="1">
    <source>
        <dbReference type="Pfam" id="PF14300"/>
    </source>
</evidence>
<accession>A0A1G8G6P8</accession>
<proteinExistence type="predicted"/>
<protein>
    <recommendedName>
        <fullName evidence="1">DNA mimic protein DMP19 C-terminal domain-containing protein</fullName>
    </recommendedName>
</protein>
<name>A0A1G8G6P8_9FLAO</name>
<feature type="domain" description="DNA mimic protein DMP19 C-terminal" evidence="1">
    <location>
        <begin position="42"/>
        <end position="154"/>
    </location>
</feature>
<gene>
    <name evidence="2" type="ORF">SAMN05421818_12320</name>
</gene>
<dbReference type="Gene3D" id="1.20.1420.60">
    <property type="match status" value="1"/>
</dbReference>
<evidence type="ECO:0000313" key="2">
    <source>
        <dbReference type="EMBL" id="SDH90055.1"/>
    </source>
</evidence>
<dbReference type="Proteomes" id="UP000243588">
    <property type="component" value="Unassembled WGS sequence"/>
</dbReference>